<sequence length="74" mass="8825">MYAGETILHGSDHGYKWINPGFQLENRIIIGQLREMRSEFKLSFEPEMNRCTLCNSIIRKIEPFEMEILKTKEY</sequence>
<organism evidence="1 2">
    <name type="scientific">Candidatus Methanoperedens nitratireducens</name>
    <dbReference type="NCBI Taxonomy" id="1392998"/>
    <lineage>
        <taxon>Archaea</taxon>
        <taxon>Methanobacteriati</taxon>
        <taxon>Methanobacteriota</taxon>
        <taxon>Stenosarchaea group</taxon>
        <taxon>Methanomicrobia</taxon>
        <taxon>Methanosarcinales</taxon>
        <taxon>ANME-2 cluster</taxon>
        <taxon>Candidatus Methanoperedentaceae</taxon>
        <taxon>Candidatus Methanoperedens</taxon>
    </lineage>
</organism>
<comment type="caution">
    <text evidence="1">The sequence shown here is derived from an EMBL/GenBank/DDBJ whole genome shotgun (WGS) entry which is preliminary data.</text>
</comment>
<evidence type="ECO:0000313" key="1">
    <source>
        <dbReference type="EMBL" id="KPQ41190.1"/>
    </source>
</evidence>
<dbReference type="EMBL" id="LKCM01000415">
    <property type="protein sequence ID" value="KPQ41190.1"/>
    <property type="molecule type" value="Genomic_DNA"/>
</dbReference>
<gene>
    <name evidence="1" type="ORF">MPEBLZ_04264</name>
</gene>
<reference evidence="1 2" key="1">
    <citation type="submission" date="2015-09" db="EMBL/GenBank/DDBJ databases">
        <title>A metagenomics-based metabolic model of nitrate-dependent anaerobic oxidation of methane by Methanoperedens-like archaea.</title>
        <authorList>
            <person name="Arshad A."/>
            <person name="Speth D.R."/>
            <person name="De Graaf R.M."/>
            <person name="Op Den Camp H.J."/>
            <person name="Jetten M.S."/>
            <person name="Welte C.U."/>
        </authorList>
    </citation>
    <scope>NUCLEOTIDE SEQUENCE [LARGE SCALE GENOMIC DNA]</scope>
</reference>
<feature type="non-terminal residue" evidence="1">
    <location>
        <position position="74"/>
    </location>
</feature>
<proteinExistence type="predicted"/>
<evidence type="ECO:0000313" key="2">
    <source>
        <dbReference type="Proteomes" id="UP000050360"/>
    </source>
</evidence>
<dbReference type="Proteomes" id="UP000050360">
    <property type="component" value="Unassembled WGS sequence"/>
</dbReference>
<accession>A0A0P8A443</accession>
<protein>
    <submittedName>
        <fullName evidence="1">Uncharacterized protein</fullName>
    </submittedName>
</protein>
<name>A0A0P8A443_9EURY</name>
<dbReference type="AlphaFoldDB" id="A0A0P8A443"/>